<organism evidence="2 3">
    <name type="scientific">Streptomyces brasiliensis</name>
    <dbReference type="NCBI Taxonomy" id="1954"/>
    <lineage>
        <taxon>Bacteria</taxon>
        <taxon>Bacillati</taxon>
        <taxon>Actinomycetota</taxon>
        <taxon>Actinomycetes</taxon>
        <taxon>Kitasatosporales</taxon>
        <taxon>Streptomycetaceae</taxon>
        <taxon>Streptomyces</taxon>
    </lineage>
</organism>
<comment type="caution">
    <text evidence="2">The sequence shown here is derived from an EMBL/GenBank/DDBJ whole genome shotgun (WGS) entry which is preliminary data.</text>
</comment>
<protein>
    <recommendedName>
        <fullName evidence="4">NfeD-like C-terminal domain-containing protein</fullName>
    </recommendedName>
</protein>
<reference evidence="2" key="2">
    <citation type="submission" date="2020-09" db="EMBL/GenBank/DDBJ databases">
        <authorList>
            <person name="Sun Q."/>
            <person name="Ohkuma M."/>
        </authorList>
    </citation>
    <scope>NUCLEOTIDE SEQUENCE</scope>
    <source>
        <strain evidence="2">JCM 3086</strain>
    </source>
</reference>
<dbReference type="Proteomes" id="UP000657574">
    <property type="component" value="Unassembled WGS sequence"/>
</dbReference>
<feature type="transmembrane region" description="Helical" evidence="1">
    <location>
        <begin position="6"/>
        <end position="29"/>
    </location>
</feature>
<dbReference type="RefSeq" id="WP_189313632.1">
    <property type="nucleotide sequence ID" value="NZ_BMQA01000018.1"/>
</dbReference>
<dbReference type="Gene3D" id="2.40.50.140">
    <property type="entry name" value="Nucleic acid-binding proteins"/>
    <property type="match status" value="1"/>
</dbReference>
<evidence type="ECO:0000313" key="2">
    <source>
        <dbReference type="EMBL" id="GGJ34078.1"/>
    </source>
</evidence>
<keyword evidence="1" id="KW-1133">Transmembrane helix</keyword>
<evidence type="ECO:0000313" key="3">
    <source>
        <dbReference type="Proteomes" id="UP000657574"/>
    </source>
</evidence>
<keyword evidence="1" id="KW-0812">Transmembrane</keyword>
<proteinExistence type="predicted"/>
<sequence>MAWFLGLGIVGVALLALSLLLDGVLEGIFDGLDALDGVADGWLSLPVVAGFVSMLGFSAAIVMGTTGLGAVGATAIGAPAGVATGWFAHRLSRTLMRGESGQAPRGDDLIGLPASVVTAIPAGGYGEVLLQLAGQPVKFAARSQSPEPVARGAEVWVDQALSHTAVSVRPVRH</sequence>
<dbReference type="EMBL" id="BMQA01000018">
    <property type="protein sequence ID" value="GGJ34078.1"/>
    <property type="molecule type" value="Genomic_DNA"/>
</dbReference>
<accession>A0A917KYP1</accession>
<keyword evidence="3" id="KW-1185">Reference proteome</keyword>
<reference evidence="2" key="1">
    <citation type="journal article" date="2014" name="Int. J. Syst. Evol. Microbiol.">
        <title>Complete genome sequence of Corynebacterium casei LMG S-19264T (=DSM 44701T), isolated from a smear-ripened cheese.</title>
        <authorList>
            <consortium name="US DOE Joint Genome Institute (JGI-PGF)"/>
            <person name="Walter F."/>
            <person name="Albersmeier A."/>
            <person name="Kalinowski J."/>
            <person name="Ruckert C."/>
        </authorList>
    </citation>
    <scope>NUCLEOTIDE SEQUENCE</scope>
    <source>
        <strain evidence="2">JCM 3086</strain>
    </source>
</reference>
<evidence type="ECO:0008006" key="4">
    <source>
        <dbReference type="Google" id="ProtNLM"/>
    </source>
</evidence>
<dbReference type="InterPro" id="IPR012340">
    <property type="entry name" value="NA-bd_OB-fold"/>
</dbReference>
<dbReference type="AlphaFoldDB" id="A0A917KYP1"/>
<evidence type="ECO:0000256" key="1">
    <source>
        <dbReference type="SAM" id="Phobius"/>
    </source>
</evidence>
<name>A0A917KYP1_9ACTN</name>
<feature type="transmembrane region" description="Helical" evidence="1">
    <location>
        <begin position="41"/>
        <end position="62"/>
    </location>
</feature>
<keyword evidence="1" id="KW-0472">Membrane</keyword>
<feature type="transmembrane region" description="Helical" evidence="1">
    <location>
        <begin position="68"/>
        <end position="88"/>
    </location>
</feature>
<gene>
    <name evidence="2" type="ORF">GCM10010121_051600</name>
</gene>